<keyword evidence="7" id="KW-0408">Iron</keyword>
<keyword evidence="4" id="KW-0808">Transferase</keyword>
<organism evidence="12 13">
    <name type="scientific">Synechocystis salina LEGE 00031</name>
    <dbReference type="NCBI Taxonomy" id="1828736"/>
    <lineage>
        <taxon>Bacteria</taxon>
        <taxon>Bacillati</taxon>
        <taxon>Cyanobacteriota</taxon>
        <taxon>Cyanophyceae</taxon>
        <taxon>Synechococcales</taxon>
        <taxon>Merismopediaceae</taxon>
        <taxon>Synechocystis</taxon>
    </lineage>
</organism>
<dbReference type="EC" id="2.8.1.7" evidence="3"/>
<dbReference type="PANTHER" id="PTHR11601">
    <property type="entry name" value="CYSTEINE DESULFURYLASE FAMILY MEMBER"/>
    <property type="match status" value="1"/>
</dbReference>
<dbReference type="InterPro" id="IPR000192">
    <property type="entry name" value="Aminotrans_V_dom"/>
</dbReference>
<dbReference type="InterPro" id="IPR015424">
    <property type="entry name" value="PyrdxlP-dep_Trfase"/>
</dbReference>
<dbReference type="Gene3D" id="3.40.640.10">
    <property type="entry name" value="Type I PLP-dependent aspartate aminotransferase-like (Major domain)"/>
    <property type="match status" value="1"/>
</dbReference>
<dbReference type="Pfam" id="PF00266">
    <property type="entry name" value="Aminotran_5"/>
    <property type="match status" value="1"/>
</dbReference>
<comment type="cofactor">
    <cofactor evidence="1 10">
        <name>pyridoxal 5'-phosphate</name>
        <dbReference type="ChEBI" id="CHEBI:597326"/>
    </cofactor>
</comment>
<evidence type="ECO:0000256" key="1">
    <source>
        <dbReference type="ARBA" id="ARBA00001933"/>
    </source>
</evidence>
<name>A0ABR9VSB5_9SYNC</name>
<feature type="domain" description="Aminotransferase class V" evidence="11">
    <location>
        <begin position="6"/>
        <end position="365"/>
    </location>
</feature>
<dbReference type="InterPro" id="IPR020578">
    <property type="entry name" value="Aminotrans_V_PyrdxlP_BS"/>
</dbReference>
<sequence length="386" mass="41771">MERPLYFDNHATTALDARVLEAMFPYFMEQYGNAGSAHFYGWQAEAAIKQARQEIAETMGAQPEEIIFTSGATEANNLAIRGVAEAYFAQGKHLVTLATEHQAVLAPCRYLESLGFEVTYLLVQPNGLVNLTELEKALRSDTILVSVMAANNEIGVVQPLEEIGRLCQQKSIIFHCDGAQALGKIPLDVRQLKIDLLSFTGHKIHGPKGIGGLYRRQNPGVRLAPQLLGGGQEVNFRSGTLPVPLIVGLAKALAIAAENLVSEGDRQRALRDQLWQGLAKISGIVLNGDYEQRLPGNLNVSVTGVDPKALLTSLQPRLALSSGSACSSYRTEASHVLYALGRDKTSAQASLRFGLSRFTTQTEINQAIAIVTDTVAQLRADASNYG</sequence>
<evidence type="ECO:0000256" key="4">
    <source>
        <dbReference type="ARBA" id="ARBA00022679"/>
    </source>
</evidence>
<accession>A0ABR9VSB5</accession>
<dbReference type="InterPro" id="IPR016454">
    <property type="entry name" value="Cysteine_dSase"/>
</dbReference>
<keyword evidence="6" id="KW-0663">Pyridoxal phosphate</keyword>
<evidence type="ECO:0000256" key="5">
    <source>
        <dbReference type="ARBA" id="ARBA00022723"/>
    </source>
</evidence>
<keyword evidence="8" id="KW-0411">Iron-sulfur</keyword>
<dbReference type="InterPro" id="IPR015422">
    <property type="entry name" value="PyrdxlP-dep_Trfase_small"/>
</dbReference>
<dbReference type="RefSeq" id="WP_194019878.1">
    <property type="nucleotide sequence ID" value="NZ_JADEVV010000026.1"/>
</dbReference>
<dbReference type="SUPFAM" id="SSF53383">
    <property type="entry name" value="PLP-dependent transferases"/>
    <property type="match status" value="1"/>
</dbReference>
<evidence type="ECO:0000256" key="6">
    <source>
        <dbReference type="ARBA" id="ARBA00022898"/>
    </source>
</evidence>
<gene>
    <name evidence="12" type="ORF">IQ217_10365</name>
</gene>
<keyword evidence="5" id="KW-0479">Metal-binding</keyword>
<proteinExistence type="inferred from homology"/>
<evidence type="ECO:0000256" key="9">
    <source>
        <dbReference type="ARBA" id="ARBA00050776"/>
    </source>
</evidence>
<evidence type="ECO:0000256" key="2">
    <source>
        <dbReference type="ARBA" id="ARBA00006490"/>
    </source>
</evidence>
<evidence type="ECO:0000256" key="3">
    <source>
        <dbReference type="ARBA" id="ARBA00012239"/>
    </source>
</evidence>
<reference evidence="12 13" key="1">
    <citation type="submission" date="2020-10" db="EMBL/GenBank/DDBJ databases">
        <authorList>
            <person name="Castelo-Branco R."/>
            <person name="Eusebio N."/>
            <person name="Adriana R."/>
            <person name="Vieira A."/>
            <person name="Brugerolle De Fraissinette N."/>
            <person name="Rezende De Castro R."/>
            <person name="Schneider M.P."/>
            <person name="Vasconcelos V."/>
            <person name="Leao P.N."/>
        </authorList>
    </citation>
    <scope>NUCLEOTIDE SEQUENCE [LARGE SCALE GENOMIC DNA]</scope>
    <source>
        <strain evidence="12 13">LEGE 00031</strain>
    </source>
</reference>
<protein>
    <recommendedName>
        <fullName evidence="3">cysteine desulfurase</fullName>
        <ecNumber evidence="3">2.8.1.7</ecNumber>
    </recommendedName>
</protein>
<dbReference type="PANTHER" id="PTHR11601:SF34">
    <property type="entry name" value="CYSTEINE DESULFURASE"/>
    <property type="match status" value="1"/>
</dbReference>
<dbReference type="InterPro" id="IPR015421">
    <property type="entry name" value="PyrdxlP-dep_Trfase_major"/>
</dbReference>
<evidence type="ECO:0000313" key="12">
    <source>
        <dbReference type="EMBL" id="MBE9254235.1"/>
    </source>
</evidence>
<dbReference type="PIRSF" id="PIRSF005572">
    <property type="entry name" value="NifS"/>
    <property type="match status" value="1"/>
</dbReference>
<evidence type="ECO:0000259" key="11">
    <source>
        <dbReference type="Pfam" id="PF00266"/>
    </source>
</evidence>
<evidence type="ECO:0000313" key="13">
    <source>
        <dbReference type="Proteomes" id="UP000658720"/>
    </source>
</evidence>
<dbReference type="EMBL" id="JADEVV010000026">
    <property type="protein sequence ID" value="MBE9254235.1"/>
    <property type="molecule type" value="Genomic_DNA"/>
</dbReference>
<comment type="caution">
    <text evidence="12">The sequence shown here is derived from an EMBL/GenBank/DDBJ whole genome shotgun (WGS) entry which is preliminary data.</text>
</comment>
<dbReference type="Proteomes" id="UP000658720">
    <property type="component" value="Unassembled WGS sequence"/>
</dbReference>
<comment type="catalytic activity">
    <reaction evidence="9">
        <text>(sulfur carrier)-H + L-cysteine = (sulfur carrier)-SH + L-alanine</text>
        <dbReference type="Rhea" id="RHEA:43892"/>
        <dbReference type="Rhea" id="RHEA-COMP:14737"/>
        <dbReference type="Rhea" id="RHEA-COMP:14739"/>
        <dbReference type="ChEBI" id="CHEBI:29917"/>
        <dbReference type="ChEBI" id="CHEBI:35235"/>
        <dbReference type="ChEBI" id="CHEBI:57972"/>
        <dbReference type="ChEBI" id="CHEBI:64428"/>
        <dbReference type="EC" id="2.8.1.7"/>
    </reaction>
</comment>
<evidence type="ECO:0000256" key="10">
    <source>
        <dbReference type="RuleBase" id="RU004504"/>
    </source>
</evidence>
<dbReference type="PROSITE" id="PS00595">
    <property type="entry name" value="AA_TRANSFER_CLASS_5"/>
    <property type="match status" value="1"/>
</dbReference>
<dbReference type="Gene3D" id="3.90.1150.10">
    <property type="entry name" value="Aspartate Aminotransferase, domain 1"/>
    <property type="match status" value="1"/>
</dbReference>
<evidence type="ECO:0000256" key="8">
    <source>
        <dbReference type="ARBA" id="ARBA00023014"/>
    </source>
</evidence>
<evidence type="ECO:0000256" key="7">
    <source>
        <dbReference type="ARBA" id="ARBA00023004"/>
    </source>
</evidence>
<keyword evidence="13" id="KW-1185">Reference proteome</keyword>
<comment type="similarity">
    <text evidence="2">Belongs to the class-V pyridoxal-phosphate-dependent aminotransferase family. NifS/IscS subfamily.</text>
</comment>